<accession>A0AAE9HAZ2</accession>
<dbReference type="AlphaFoldDB" id="A0AAE9HAZ2"/>
<dbReference type="InterPro" id="IPR000847">
    <property type="entry name" value="LysR_HTH_N"/>
</dbReference>
<dbReference type="GO" id="GO:0032993">
    <property type="term" value="C:protein-DNA complex"/>
    <property type="evidence" value="ECO:0007669"/>
    <property type="project" value="TreeGrafter"/>
</dbReference>
<dbReference type="Pfam" id="PF03466">
    <property type="entry name" value="LysR_substrate"/>
    <property type="match status" value="1"/>
</dbReference>
<sequence>MLGHPFPVNEKFTSCYNYDEYQKRIFLCVFPCLMKRLEPRQLLVLAALGRNSSIHSAARDLSLTQSAVSKALAEIEAQMAATLFTRSRQGIEPTALGKLVLRRVGHLLDVLDPGAGHHEKQAPVLKIGYISDLHGMALGNAFVRWRQSQSLKLRLLDLEFEQVLPLLLQADLDAVLLDEPMNDEWTGQLRISSRVVPVLRTHHPLLKAGKSLSPKDVQALDWILPTLAVSWHRAFQDWTAKVGMEAPARIWKIPAGHGLSTVVAQSDAVACLPAAQASFMQQAGVVRPIELAGDSGIDVPAFLLPGPHVRGEPALHQTLVQFAQFLGSREAAYGE</sequence>
<reference evidence="6" key="1">
    <citation type="submission" date="2022-04" db="EMBL/GenBank/DDBJ databases">
        <title>Genomic mining of Alcaligenes faecalis D334 producing ectoin and derivatives.</title>
        <authorList>
            <person name="Doan V.T."/>
            <person name="Quach N.T."/>
            <person name="Vu T.-H.-N."/>
            <person name="Phi Q.-T."/>
        </authorList>
    </citation>
    <scope>NUCLEOTIDE SEQUENCE</scope>
    <source>
        <strain evidence="6">D334</strain>
    </source>
</reference>
<dbReference type="Gene3D" id="3.40.190.10">
    <property type="entry name" value="Periplasmic binding protein-like II"/>
    <property type="match status" value="1"/>
</dbReference>
<dbReference type="SUPFAM" id="SSF53850">
    <property type="entry name" value="Periplasmic binding protein-like II"/>
    <property type="match status" value="1"/>
</dbReference>
<dbReference type="InterPro" id="IPR036388">
    <property type="entry name" value="WH-like_DNA-bd_sf"/>
</dbReference>
<dbReference type="Proteomes" id="UP000830925">
    <property type="component" value="Chromosome"/>
</dbReference>
<feature type="domain" description="HTH lysR-type" evidence="5">
    <location>
        <begin position="37"/>
        <end position="94"/>
    </location>
</feature>
<dbReference type="PANTHER" id="PTHR30346:SF28">
    <property type="entry name" value="HTH-TYPE TRANSCRIPTIONAL REGULATOR CYNR"/>
    <property type="match status" value="1"/>
</dbReference>
<evidence type="ECO:0000313" key="7">
    <source>
        <dbReference type="Proteomes" id="UP000830925"/>
    </source>
</evidence>
<dbReference type="EMBL" id="CP095873">
    <property type="protein sequence ID" value="UPL23070.1"/>
    <property type="molecule type" value="Genomic_DNA"/>
</dbReference>
<dbReference type="Pfam" id="PF00126">
    <property type="entry name" value="HTH_1"/>
    <property type="match status" value="1"/>
</dbReference>
<dbReference type="InterPro" id="IPR005119">
    <property type="entry name" value="LysR_subst-bd"/>
</dbReference>
<dbReference type="SUPFAM" id="SSF46785">
    <property type="entry name" value="Winged helix' DNA-binding domain"/>
    <property type="match status" value="1"/>
</dbReference>
<keyword evidence="3" id="KW-0238">DNA-binding</keyword>
<dbReference type="PANTHER" id="PTHR30346">
    <property type="entry name" value="TRANSCRIPTIONAL DUAL REGULATOR HCAR-RELATED"/>
    <property type="match status" value="1"/>
</dbReference>
<dbReference type="GO" id="GO:0003677">
    <property type="term" value="F:DNA binding"/>
    <property type="evidence" value="ECO:0007669"/>
    <property type="project" value="UniProtKB-KW"/>
</dbReference>
<comment type="similarity">
    <text evidence="1">Belongs to the LysR transcriptional regulatory family.</text>
</comment>
<dbReference type="GO" id="GO:0003700">
    <property type="term" value="F:DNA-binding transcription factor activity"/>
    <property type="evidence" value="ECO:0007669"/>
    <property type="project" value="InterPro"/>
</dbReference>
<organism evidence="6 7">
    <name type="scientific">Alcaligenes faecalis</name>
    <dbReference type="NCBI Taxonomy" id="511"/>
    <lineage>
        <taxon>Bacteria</taxon>
        <taxon>Pseudomonadati</taxon>
        <taxon>Pseudomonadota</taxon>
        <taxon>Betaproteobacteria</taxon>
        <taxon>Burkholderiales</taxon>
        <taxon>Alcaligenaceae</taxon>
        <taxon>Alcaligenes</taxon>
    </lineage>
</organism>
<dbReference type="Gene3D" id="1.10.10.10">
    <property type="entry name" value="Winged helix-like DNA-binding domain superfamily/Winged helix DNA-binding domain"/>
    <property type="match status" value="1"/>
</dbReference>
<keyword evidence="4" id="KW-0804">Transcription</keyword>
<evidence type="ECO:0000256" key="3">
    <source>
        <dbReference type="ARBA" id="ARBA00023125"/>
    </source>
</evidence>
<evidence type="ECO:0000256" key="1">
    <source>
        <dbReference type="ARBA" id="ARBA00009437"/>
    </source>
</evidence>
<name>A0AAE9HAZ2_ALCFA</name>
<gene>
    <name evidence="6" type="ORF">MXF72_08330</name>
</gene>
<proteinExistence type="inferred from homology"/>
<evidence type="ECO:0000256" key="2">
    <source>
        <dbReference type="ARBA" id="ARBA00023015"/>
    </source>
</evidence>
<protein>
    <submittedName>
        <fullName evidence="6">LysR family transcriptional regulator</fullName>
    </submittedName>
</protein>
<dbReference type="RefSeq" id="WP_247966771.1">
    <property type="nucleotide sequence ID" value="NZ_CP095873.1"/>
</dbReference>
<evidence type="ECO:0000259" key="5">
    <source>
        <dbReference type="PROSITE" id="PS50931"/>
    </source>
</evidence>
<evidence type="ECO:0000313" key="6">
    <source>
        <dbReference type="EMBL" id="UPL23070.1"/>
    </source>
</evidence>
<dbReference type="PRINTS" id="PR00039">
    <property type="entry name" value="HTHLYSR"/>
</dbReference>
<evidence type="ECO:0000256" key="4">
    <source>
        <dbReference type="ARBA" id="ARBA00023163"/>
    </source>
</evidence>
<dbReference type="InterPro" id="IPR036390">
    <property type="entry name" value="WH_DNA-bd_sf"/>
</dbReference>
<dbReference type="PROSITE" id="PS50931">
    <property type="entry name" value="HTH_LYSR"/>
    <property type="match status" value="1"/>
</dbReference>
<keyword evidence="2" id="KW-0805">Transcription regulation</keyword>